<organism evidence="2 3">
    <name type="scientific">Abeliophyllum distichum</name>
    <dbReference type="NCBI Taxonomy" id="126358"/>
    <lineage>
        <taxon>Eukaryota</taxon>
        <taxon>Viridiplantae</taxon>
        <taxon>Streptophyta</taxon>
        <taxon>Embryophyta</taxon>
        <taxon>Tracheophyta</taxon>
        <taxon>Spermatophyta</taxon>
        <taxon>Magnoliopsida</taxon>
        <taxon>eudicotyledons</taxon>
        <taxon>Gunneridae</taxon>
        <taxon>Pentapetalae</taxon>
        <taxon>asterids</taxon>
        <taxon>lamiids</taxon>
        <taxon>Lamiales</taxon>
        <taxon>Oleaceae</taxon>
        <taxon>Forsythieae</taxon>
        <taxon>Abeliophyllum</taxon>
    </lineage>
</organism>
<proteinExistence type="predicted"/>
<feature type="compositionally biased region" description="Polar residues" evidence="1">
    <location>
        <begin position="10"/>
        <end position="30"/>
    </location>
</feature>
<dbReference type="InterPro" id="IPR021109">
    <property type="entry name" value="Peptidase_aspartic_dom_sf"/>
</dbReference>
<name>A0ABD1PBP2_9LAMI</name>
<evidence type="ECO:0008006" key="4">
    <source>
        <dbReference type="Google" id="ProtNLM"/>
    </source>
</evidence>
<reference evidence="3" key="1">
    <citation type="submission" date="2024-07" db="EMBL/GenBank/DDBJ databases">
        <title>Two chromosome-level genome assemblies of Korean endemic species Abeliophyllum distichum and Forsythia ovata (Oleaceae).</title>
        <authorList>
            <person name="Jang H."/>
        </authorList>
    </citation>
    <scope>NUCLEOTIDE SEQUENCE [LARGE SCALE GENOMIC DNA]</scope>
</reference>
<sequence>MGQMAKLLSERQQGQLPSNNETNPRTQLKTITTRSGVEIKVKKNVVIQDKTPSIIEEQVDQSKVPQDASQEKDLDTLHAKKTPHVKAYVPPIPFLQRLKKCKNQLDTIFCLQKIRIGEAKATVISLKLADRSIEYLMGIIEDILVKVDKFIFPVDFIILDMEEDNDISLILDRLFLTTGRALIEVHKGHMILRLNDEEVVFNVFKAVKYPMDFDSCFRVDMVDEIVT</sequence>
<protein>
    <recommendedName>
        <fullName evidence="4">Reverse transcriptase domain-containing protein</fullName>
    </recommendedName>
</protein>
<comment type="caution">
    <text evidence="2">The sequence shown here is derived from an EMBL/GenBank/DDBJ whole genome shotgun (WGS) entry which is preliminary data.</text>
</comment>
<dbReference type="PANTHER" id="PTHR33067">
    <property type="entry name" value="RNA-DIRECTED DNA POLYMERASE-RELATED"/>
    <property type="match status" value="1"/>
</dbReference>
<dbReference type="EMBL" id="JBFOLK010000014">
    <property type="protein sequence ID" value="KAL2461314.1"/>
    <property type="molecule type" value="Genomic_DNA"/>
</dbReference>
<evidence type="ECO:0000313" key="2">
    <source>
        <dbReference type="EMBL" id="KAL2461314.1"/>
    </source>
</evidence>
<keyword evidence="3" id="KW-1185">Reference proteome</keyword>
<dbReference type="AlphaFoldDB" id="A0ABD1PBP2"/>
<evidence type="ECO:0000256" key="1">
    <source>
        <dbReference type="SAM" id="MobiDB-lite"/>
    </source>
</evidence>
<evidence type="ECO:0000313" key="3">
    <source>
        <dbReference type="Proteomes" id="UP001604336"/>
    </source>
</evidence>
<feature type="region of interest" description="Disordered" evidence="1">
    <location>
        <begin position="1"/>
        <end position="30"/>
    </location>
</feature>
<dbReference type="PANTHER" id="PTHR33067:SF31">
    <property type="entry name" value="RNA-DIRECTED DNA POLYMERASE"/>
    <property type="match status" value="1"/>
</dbReference>
<gene>
    <name evidence="2" type="ORF">Adt_44734</name>
</gene>
<dbReference type="Proteomes" id="UP001604336">
    <property type="component" value="Unassembled WGS sequence"/>
</dbReference>
<accession>A0ABD1PBP2</accession>
<dbReference type="Gene3D" id="2.40.70.10">
    <property type="entry name" value="Acid Proteases"/>
    <property type="match status" value="1"/>
</dbReference>